<feature type="compositionally biased region" description="Basic residues" evidence="1">
    <location>
        <begin position="45"/>
        <end position="55"/>
    </location>
</feature>
<keyword evidence="3" id="KW-1185">Reference proteome</keyword>
<feature type="compositionally biased region" description="Basic and acidic residues" evidence="1">
    <location>
        <begin position="127"/>
        <end position="137"/>
    </location>
</feature>
<feature type="region of interest" description="Disordered" evidence="1">
    <location>
        <begin position="97"/>
        <end position="161"/>
    </location>
</feature>
<feature type="region of interest" description="Disordered" evidence="1">
    <location>
        <begin position="45"/>
        <end position="81"/>
    </location>
</feature>
<reference evidence="2" key="1">
    <citation type="journal article" date="2020" name="Stud. Mycol.">
        <title>101 Dothideomycetes genomes: a test case for predicting lifestyles and emergence of pathogens.</title>
        <authorList>
            <person name="Haridas S."/>
            <person name="Albert R."/>
            <person name="Binder M."/>
            <person name="Bloem J."/>
            <person name="Labutti K."/>
            <person name="Salamov A."/>
            <person name="Andreopoulos B."/>
            <person name="Baker S."/>
            <person name="Barry K."/>
            <person name="Bills G."/>
            <person name="Bluhm B."/>
            <person name="Cannon C."/>
            <person name="Castanera R."/>
            <person name="Culley D."/>
            <person name="Daum C."/>
            <person name="Ezra D."/>
            <person name="Gonzalez J."/>
            <person name="Henrissat B."/>
            <person name="Kuo A."/>
            <person name="Liang C."/>
            <person name="Lipzen A."/>
            <person name="Lutzoni F."/>
            <person name="Magnuson J."/>
            <person name="Mondo S."/>
            <person name="Nolan M."/>
            <person name="Ohm R."/>
            <person name="Pangilinan J."/>
            <person name="Park H.-J."/>
            <person name="Ramirez L."/>
            <person name="Alfaro M."/>
            <person name="Sun H."/>
            <person name="Tritt A."/>
            <person name="Yoshinaga Y."/>
            <person name="Zwiers L.-H."/>
            <person name="Turgeon B."/>
            <person name="Goodwin S."/>
            <person name="Spatafora J."/>
            <person name="Crous P."/>
            <person name="Grigoriev I."/>
        </authorList>
    </citation>
    <scope>NUCLEOTIDE SEQUENCE</scope>
    <source>
        <strain evidence="2">CBS 125425</strain>
    </source>
</reference>
<dbReference type="Proteomes" id="UP000799444">
    <property type="component" value="Unassembled WGS sequence"/>
</dbReference>
<comment type="caution">
    <text evidence="2">The sequence shown here is derived from an EMBL/GenBank/DDBJ whole genome shotgun (WGS) entry which is preliminary data.</text>
</comment>
<dbReference type="EMBL" id="ML996103">
    <property type="protein sequence ID" value="KAF2739681.1"/>
    <property type="molecule type" value="Genomic_DNA"/>
</dbReference>
<evidence type="ECO:0000313" key="2">
    <source>
        <dbReference type="EMBL" id="KAF2739681.1"/>
    </source>
</evidence>
<protein>
    <submittedName>
        <fullName evidence="2">Uncharacterized protein</fullName>
    </submittedName>
</protein>
<accession>A0A9P4V7L2</accession>
<gene>
    <name evidence="2" type="ORF">EJ04DRAFT_287006</name>
</gene>
<sequence>MWGSATVLGHGRTPSLMRKLVVLDGRLLKRAHGWSLCVPERWRMGGKQRRGRRPKTGGERGGGRGLGGCSQLAQRREGRLAPRTAACGVSRRLCKTNKATRGSAATGSERSGDGRGVAPGWAGRKASRQDSHDRGGQRSDAQTSTPLRLPAAGTAEPRIRGFGWQMRKMRRRPGQCRLALRNLGTNCSN</sequence>
<dbReference type="OrthoDB" id="10690025at2759"/>
<organism evidence="2 3">
    <name type="scientific">Polyplosphaeria fusca</name>
    <dbReference type="NCBI Taxonomy" id="682080"/>
    <lineage>
        <taxon>Eukaryota</taxon>
        <taxon>Fungi</taxon>
        <taxon>Dikarya</taxon>
        <taxon>Ascomycota</taxon>
        <taxon>Pezizomycotina</taxon>
        <taxon>Dothideomycetes</taxon>
        <taxon>Pleosporomycetidae</taxon>
        <taxon>Pleosporales</taxon>
        <taxon>Tetraplosphaeriaceae</taxon>
        <taxon>Polyplosphaeria</taxon>
    </lineage>
</organism>
<name>A0A9P4V7L2_9PLEO</name>
<proteinExistence type="predicted"/>
<evidence type="ECO:0000256" key="1">
    <source>
        <dbReference type="SAM" id="MobiDB-lite"/>
    </source>
</evidence>
<dbReference type="AlphaFoldDB" id="A0A9P4V7L2"/>
<evidence type="ECO:0000313" key="3">
    <source>
        <dbReference type="Proteomes" id="UP000799444"/>
    </source>
</evidence>
<feature type="compositionally biased region" description="Polar residues" evidence="1">
    <location>
        <begin position="97"/>
        <end position="109"/>
    </location>
</feature>